<accession>A0A0D2Q4C3</accession>
<dbReference type="EMBL" id="KN817527">
    <property type="protein sequence ID" value="KJA26455.1"/>
    <property type="molecule type" value="Genomic_DNA"/>
</dbReference>
<dbReference type="Proteomes" id="UP000054270">
    <property type="component" value="Unassembled WGS sequence"/>
</dbReference>
<protein>
    <submittedName>
        <fullName evidence="2">Uncharacterized protein</fullName>
    </submittedName>
</protein>
<evidence type="ECO:0000313" key="2">
    <source>
        <dbReference type="EMBL" id="KJA26455.1"/>
    </source>
</evidence>
<reference evidence="3" key="1">
    <citation type="submission" date="2014-04" db="EMBL/GenBank/DDBJ databases">
        <title>Evolutionary Origins and Diversification of the Mycorrhizal Mutualists.</title>
        <authorList>
            <consortium name="DOE Joint Genome Institute"/>
            <consortium name="Mycorrhizal Genomics Consortium"/>
            <person name="Kohler A."/>
            <person name="Kuo A."/>
            <person name="Nagy L.G."/>
            <person name="Floudas D."/>
            <person name="Copeland A."/>
            <person name="Barry K.W."/>
            <person name="Cichocki N."/>
            <person name="Veneault-Fourrey C."/>
            <person name="LaButti K."/>
            <person name="Lindquist E.A."/>
            <person name="Lipzen A."/>
            <person name="Lundell T."/>
            <person name="Morin E."/>
            <person name="Murat C."/>
            <person name="Riley R."/>
            <person name="Ohm R."/>
            <person name="Sun H."/>
            <person name="Tunlid A."/>
            <person name="Henrissat B."/>
            <person name="Grigoriev I.V."/>
            <person name="Hibbett D.S."/>
            <person name="Martin F."/>
        </authorList>
    </citation>
    <scope>NUCLEOTIDE SEQUENCE [LARGE SCALE GENOMIC DNA]</scope>
    <source>
        <strain evidence="3">FD-334 SS-4</strain>
    </source>
</reference>
<organism evidence="2 3">
    <name type="scientific">Hypholoma sublateritium (strain FD-334 SS-4)</name>
    <dbReference type="NCBI Taxonomy" id="945553"/>
    <lineage>
        <taxon>Eukaryota</taxon>
        <taxon>Fungi</taxon>
        <taxon>Dikarya</taxon>
        <taxon>Basidiomycota</taxon>
        <taxon>Agaricomycotina</taxon>
        <taxon>Agaricomycetes</taxon>
        <taxon>Agaricomycetidae</taxon>
        <taxon>Agaricales</taxon>
        <taxon>Agaricineae</taxon>
        <taxon>Strophariaceae</taxon>
        <taxon>Hypholoma</taxon>
    </lineage>
</organism>
<gene>
    <name evidence="2" type="ORF">HYPSUDRAFT_275282</name>
</gene>
<evidence type="ECO:0000256" key="1">
    <source>
        <dbReference type="SAM" id="MobiDB-lite"/>
    </source>
</evidence>
<proteinExistence type="predicted"/>
<sequence>MNLRRFARSEPPPLLTTRCIGAASVSLFASVSPWHVATNDHSRRSRDTYREHVPQLRKLVLLYSMLLAHTDLCPYSRGTFSSSATNPTLESRRAASRAIQHGLYNREADHPSVLRRPFSPTRNSPC</sequence>
<keyword evidence="3" id="KW-1185">Reference proteome</keyword>
<evidence type="ECO:0000313" key="3">
    <source>
        <dbReference type="Proteomes" id="UP000054270"/>
    </source>
</evidence>
<dbReference type="AlphaFoldDB" id="A0A0D2Q4C3"/>
<feature type="region of interest" description="Disordered" evidence="1">
    <location>
        <begin position="81"/>
        <end position="126"/>
    </location>
</feature>
<name>A0A0D2Q4C3_HYPSF</name>